<keyword evidence="6" id="KW-1185">Reference proteome</keyword>
<dbReference type="EMBL" id="CAJOBC010097213">
    <property type="protein sequence ID" value="CAF4445828.1"/>
    <property type="molecule type" value="Genomic_DNA"/>
</dbReference>
<comment type="caution">
    <text evidence="3">The sequence shown here is derived from an EMBL/GenBank/DDBJ whole genome shotgun (WGS) entry which is preliminary data.</text>
</comment>
<evidence type="ECO:0000313" key="4">
    <source>
        <dbReference type="EMBL" id="CAF4187086.1"/>
    </source>
</evidence>
<feature type="non-terminal residue" evidence="3">
    <location>
        <position position="45"/>
    </location>
</feature>
<feature type="compositionally biased region" description="Low complexity" evidence="1">
    <location>
        <begin position="1"/>
        <end position="18"/>
    </location>
</feature>
<dbReference type="Proteomes" id="UP000681722">
    <property type="component" value="Unassembled WGS sequence"/>
</dbReference>
<gene>
    <name evidence="3" type="ORF">GPM918_LOCUS40959</name>
    <name evidence="2" type="ORF">OVA965_LOCUS31998</name>
    <name evidence="5" type="ORF">SRO942_LOCUS41958</name>
    <name evidence="4" type="ORF">TMI583_LOCUS32847</name>
</gene>
<protein>
    <submittedName>
        <fullName evidence="3">Uncharacterized protein</fullName>
    </submittedName>
</protein>
<dbReference type="EMBL" id="CAJNOK010024567">
    <property type="protein sequence ID" value="CAF1378367.1"/>
    <property type="molecule type" value="Genomic_DNA"/>
</dbReference>
<organism evidence="3 6">
    <name type="scientific">Didymodactylos carnosus</name>
    <dbReference type="NCBI Taxonomy" id="1234261"/>
    <lineage>
        <taxon>Eukaryota</taxon>
        <taxon>Metazoa</taxon>
        <taxon>Spiralia</taxon>
        <taxon>Gnathifera</taxon>
        <taxon>Rotifera</taxon>
        <taxon>Eurotatoria</taxon>
        <taxon>Bdelloidea</taxon>
        <taxon>Philodinida</taxon>
        <taxon>Philodinidae</taxon>
        <taxon>Didymodactylos</taxon>
    </lineage>
</organism>
<evidence type="ECO:0000313" key="5">
    <source>
        <dbReference type="EMBL" id="CAF4445828.1"/>
    </source>
</evidence>
<dbReference type="Proteomes" id="UP000663829">
    <property type="component" value="Unassembled WGS sequence"/>
</dbReference>
<name>A0A815Z821_9BILA</name>
<evidence type="ECO:0000313" key="2">
    <source>
        <dbReference type="EMBL" id="CAF1378367.1"/>
    </source>
</evidence>
<evidence type="ECO:0000313" key="6">
    <source>
        <dbReference type="Proteomes" id="UP000663829"/>
    </source>
</evidence>
<proteinExistence type="predicted"/>
<accession>A0A815Z821</accession>
<evidence type="ECO:0000313" key="3">
    <source>
        <dbReference type="EMBL" id="CAF1579147.1"/>
    </source>
</evidence>
<dbReference type="EMBL" id="CAJOBA010046255">
    <property type="protein sequence ID" value="CAF4187086.1"/>
    <property type="molecule type" value="Genomic_DNA"/>
</dbReference>
<dbReference type="EMBL" id="CAJNOQ010031280">
    <property type="protein sequence ID" value="CAF1579147.1"/>
    <property type="molecule type" value="Genomic_DNA"/>
</dbReference>
<sequence length="45" mass="4838">MAASSSATSSSTIISTSAHDNIDEDGGDHLDAQRNIYTRWNLAEK</sequence>
<dbReference type="Proteomes" id="UP000677228">
    <property type="component" value="Unassembled WGS sequence"/>
</dbReference>
<feature type="region of interest" description="Disordered" evidence="1">
    <location>
        <begin position="1"/>
        <end position="29"/>
    </location>
</feature>
<dbReference type="AlphaFoldDB" id="A0A815Z821"/>
<dbReference type="Proteomes" id="UP000682733">
    <property type="component" value="Unassembled WGS sequence"/>
</dbReference>
<reference evidence="3" key="1">
    <citation type="submission" date="2021-02" db="EMBL/GenBank/DDBJ databases">
        <authorList>
            <person name="Nowell W R."/>
        </authorList>
    </citation>
    <scope>NUCLEOTIDE SEQUENCE</scope>
</reference>
<evidence type="ECO:0000256" key="1">
    <source>
        <dbReference type="SAM" id="MobiDB-lite"/>
    </source>
</evidence>